<comment type="catalytic activity">
    <reaction evidence="1">
        <text>ATP + protein L-histidine = ADP + protein N-phospho-L-histidine.</text>
        <dbReference type="EC" id="2.7.13.3"/>
    </reaction>
</comment>
<organism evidence="19 20">
    <name type="scientific">Nitrospirillum amazonense</name>
    <dbReference type="NCBI Taxonomy" id="28077"/>
    <lineage>
        <taxon>Bacteria</taxon>
        <taxon>Pseudomonadati</taxon>
        <taxon>Pseudomonadota</taxon>
        <taxon>Alphaproteobacteria</taxon>
        <taxon>Rhodospirillales</taxon>
        <taxon>Azospirillaceae</taxon>
        <taxon>Nitrospirillum</taxon>
    </lineage>
</organism>
<dbReference type="Gene3D" id="3.30.565.10">
    <property type="entry name" value="Histidine kinase-like ATPase, C-terminal domain"/>
    <property type="match status" value="1"/>
</dbReference>
<evidence type="ECO:0000256" key="17">
    <source>
        <dbReference type="SAM" id="Phobius"/>
    </source>
</evidence>
<keyword evidence="17" id="KW-0472">Membrane</keyword>
<dbReference type="InterPro" id="IPR036890">
    <property type="entry name" value="HATPase_C_sf"/>
</dbReference>
<gene>
    <name evidence="19" type="ORF">FBZ90_11137</name>
</gene>
<dbReference type="PROSITE" id="PS50885">
    <property type="entry name" value="HAMP"/>
    <property type="match status" value="1"/>
</dbReference>
<dbReference type="GO" id="GO:0046983">
    <property type="term" value="F:protein dimerization activity"/>
    <property type="evidence" value="ECO:0007669"/>
    <property type="project" value="InterPro"/>
</dbReference>
<comment type="caution">
    <text evidence="19">The sequence shown here is derived from an EMBL/GenBank/DDBJ whole genome shotgun (WGS) entry which is preliminary data.</text>
</comment>
<evidence type="ECO:0000256" key="12">
    <source>
        <dbReference type="ARBA" id="ARBA00023004"/>
    </source>
</evidence>
<dbReference type="InterPro" id="IPR004358">
    <property type="entry name" value="Sig_transdc_His_kin-like_C"/>
</dbReference>
<comment type="function">
    <text evidence="15">Member of the two-component regulatory system NreB/NreC involved in the control of dissimilatory nitrate/nitrite reduction in response to oxygen. NreB functions as a direct oxygen sensor histidine kinase which is autophosphorylated, in the absence of oxygen, probably at the conserved histidine residue, and transfers its phosphate group probably to a conserved aspartate residue of NreC. NreB/NreC activates the expression of the nitrate (narGHJI) and nitrite (nir) reductase operons, as well as the putative nitrate transporter gene narT.</text>
</comment>
<evidence type="ECO:0000256" key="13">
    <source>
        <dbReference type="ARBA" id="ARBA00023012"/>
    </source>
</evidence>
<keyword evidence="7" id="KW-0004">4Fe-4S</keyword>
<evidence type="ECO:0000313" key="19">
    <source>
        <dbReference type="EMBL" id="TWB39042.1"/>
    </source>
</evidence>
<evidence type="ECO:0000256" key="9">
    <source>
        <dbReference type="ARBA" id="ARBA00022553"/>
    </source>
</evidence>
<protein>
    <recommendedName>
        <fullName evidence="6">Oxygen sensor histidine kinase NreB</fullName>
        <ecNumber evidence="5">2.7.13.3</ecNumber>
    </recommendedName>
    <alternativeName>
        <fullName evidence="16">Nitrogen regulation protein B</fullName>
    </alternativeName>
</protein>
<keyword evidence="12" id="KW-0408">Iron</keyword>
<evidence type="ECO:0000256" key="11">
    <source>
        <dbReference type="ARBA" id="ARBA00022777"/>
    </source>
</evidence>
<dbReference type="PANTHER" id="PTHR24421:SF58">
    <property type="entry name" value="SIGNAL TRANSDUCTION HISTIDINE-PROTEIN KINASE_PHOSPHATASE UHPB"/>
    <property type="match status" value="1"/>
</dbReference>
<dbReference type="EC" id="2.7.13.3" evidence="5"/>
<dbReference type="GO" id="GO:0000155">
    <property type="term" value="F:phosphorelay sensor kinase activity"/>
    <property type="evidence" value="ECO:0007669"/>
    <property type="project" value="InterPro"/>
</dbReference>
<dbReference type="Pfam" id="PF07730">
    <property type="entry name" value="HisKA_3"/>
    <property type="match status" value="1"/>
</dbReference>
<accession>A0A560GYF2</accession>
<evidence type="ECO:0000256" key="3">
    <source>
        <dbReference type="ARBA" id="ARBA00004370"/>
    </source>
</evidence>
<feature type="transmembrane region" description="Helical" evidence="17">
    <location>
        <begin position="40"/>
        <end position="61"/>
    </location>
</feature>
<keyword evidence="14" id="KW-0411">Iron-sulfur</keyword>
<keyword evidence="20" id="KW-1185">Reference proteome</keyword>
<reference evidence="19 20" key="1">
    <citation type="submission" date="2019-06" db="EMBL/GenBank/DDBJ databases">
        <title>Genomic Encyclopedia of Type Strains, Phase IV (KMG-V): Genome sequencing to study the core and pangenomes of soil and plant-associated prokaryotes.</title>
        <authorList>
            <person name="Whitman W."/>
        </authorList>
    </citation>
    <scope>NUCLEOTIDE SEQUENCE [LARGE SCALE GENOMIC DNA]</scope>
    <source>
        <strain evidence="19 20">BR 11622</strain>
    </source>
</reference>
<evidence type="ECO:0000256" key="10">
    <source>
        <dbReference type="ARBA" id="ARBA00022679"/>
    </source>
</evidence>
<sequence length="507" mass="54904">MDTSLPHSSVPAVEPVMDPSARQPRAALLDLSRHSLRVRLIAIVLAVDCVAAVLLGGVIILKARTATRLEIASSIQLADLLVADATRLLADETGTPRLENVPMPLRSLRHVKITVTDNAGQVIEASRQAANAPTGGHASADTYAEAPRWFNQLIAPPIESKIFPIIVRQRHIGAVTVESEPSDEIDEAWTYARSVMGLVLGVNLAILGVLYLAFGRALAPLTRLGAGLRELEGKNYMVRLPRPSSQELVQITDHFNKAAAALLAANQANRDLNRKLLTAHDDERRRTAMELHDDVGPCLFALEASAASIVTMTQGKEVDARLYERAQDVVSLVQNIKRVNRQVLDGLRPMALGQVPLKDCIHKVLLDFSDDDGPAIDHSFGTLHDSYGVIVDLTFYRCAREGLLNAIRHARAQKVGLTFGEVTHAGTPCLEMRIEDDGKGIDRRGRPSGGLSGMGLSGMGLAGMRERVEALAGWFELRSSAEGTALTIRLPLDTIAELARSTSQETI</sequence>
<keyword evidence="9" id="KW-0597">Phosphoprotein</keyword>
<keyword evidence="8" id="KW-0963">Cytoplasm</keyword>
<dbReference type="EMBL" id="VITR01000011">
    <property type="protein sequence ID" value="TWB39042.1"/>
    <property type="molecule type" value="Genomic_DNA"/>
</dbReference>
<name>A0A560GYF2_9PROT</name>
<feature type="domain" description="HAMP" evidence="18">
    <location>
        <begin position="215"/>
        <end position="267"/>
    </location>
</feature>
<dbReference type="PANTHER" id="PTHR24421">
    <property type="entry name" value="NITRATE/NITRITE SENSOR PROTEIN NARX-RELATED"/>
    <property type="match status" value="1"/>
</dbReference>
<evidence type="ECO:0000259" key="18">
    <source>
        <dbReference type="PROSITE" id="PS50885"/>
    </source>
</evidence>
<keyword evidence="13" id="KW-0902">Two-component regulatory system</keyword>
<dbReference type="InterPro" id="IPR050482">
    <property type="entry name" value="Sensor_HK_TwoCompSys"/>
</dbReference>
<feature type="transmembrane region" description="Helical" evidence="17">
    <location>
        <begin position="195"/>
        <end position="214"/>
    </location>
</feature>
<dbReference type="Proteomes" id="UP000315751">
    <property type="component" value="Unassembled WGS sequence"/>
</dbReference>
<dbReference type="GO" id="GO:0005737">
    <property type="term" value="C:cytoplasm"/>
    <property type="evidence" value="ECO:0007669"/>
    <property type="project" value="UniProtKB-SubCell"/>
</dbReference>
<keyword evidence="17" id="KW-0812">Transmembrane</keyword>
<comment type="cofactor">
    <cofactor evidence="2">
        <name>[4Fe-4S] cluster</name>
        <dbReference type="ChEBI" id="CHEBI:49883"/>
    </cofactor>
</comment>
<evidence type="ECO:0000256" key="6">
    <source>
        <dbReference type="ARBA" id="ARBA00017322"/>
    </source>
</evidence>
<evidence type="ECO:0000256" key="7">
    <source>
        <dbReference type="ARBA" id="ARBA00022485"/>
    </source>
</evidence>
<evidence type="ECO:0000256" key="8">
    <source>
        <dbReference type="ARBA" id="ARBA00022490"/>
    </source>
</evidence>
<dbReference type="Gene3D" id="1.20.5.1930">
    <property type="match status" value="1"/>
</dbReference>
<dbReference type="InterPro" id="IPR003660">
    <property type="entry name" value="HAMP_dom"/>
</dbReference>
<dbReference type="SUPFAM" id="SSF55874">
    <property type="entry name" value="ATPase domain of HSP90 chaperone/DNA topoisomerase II/histidine kinase"/>
    <property type="match status" value="1"/>
</dbReference>
<dbReference type="AlphaFoldDB" id="A0A560GYF2"/>
<dbReference type="GO" id="GO:0016020">
    <property type="term" value="C:membrane"/>
    <property type="evidence" value="ECO:0007669"/>
    <property type="project" value="UniProtKB-SubCell"/>
</dbReference>
<dbReference type="PRINTS" id="PR00344">
    <property type="entry name" value="BCTRLSENSOR"/>
</dbReference>
<keyword evidence="10" id="KW-0808">Transferase</keyword>
<comment type="subcellular location">
    <subcellularLocation>
        <location evidence="4">Cytoplasm</location>
    </subcellularLocation>
    <subcellularLocation>
        <location evidence="3">Membrane</location>
    </subcellularLocation>
</comment>
<dbReference type="SMART" id="SM00387">
    <property type="entry name" value="HATPase_c"/>
    <property type="match status" value="1"/>
</dbReference>
<keyword evidence="17" id="KW-1133">Transmembrane helix</keyword>
<keyword evidence="11 19" id="KW-0418">Kinase</keyword>
<dbReference type="GO" id="GO:0051539">
    <property type="term" value="F:4 iron, 4 sulfur cluster binding"/>
    <property type="evidence" value="ECO:0007669"/>
    <property type="project" value="UniProtKB-KW"/>
</dbReference>
<evidence type="ECO:0000256" key="14">
    <source>
        <dbReference type="ARBA" id="ARBA00023014"/>
    </source>
</evidence>
<evidence type="ECO:0000256" key="2">
    <source>
        <dbReference type="ARBA" id="ARBA00001966"/>
    </source>
</evidence>
<evidence type="ECO:0000256" key="15">
    <source>
        <dbReference type="ARBA" id="ARBA00024827"/>
    </source>
</evidence>
<evidence type="ECO:0000256" key="5">
    <source>
        <dbReference type="ARBA" id="ARBA00012438"/>
    </source>
</evidence>
<evidence type="ECO:0000256" key="4">
    <source>
        <dbReference type="ARBA" id="ARBA00004496"/>
    </source>
</evidence>
<dbReference type="InterPro" id="IPR011712">
    <property type="entry name" value="Sig_transdc_His_kin_sub3_dim/P"/>
</dbReference>
<evidence type="ECO:0000256" key="1">
    <source>
        <dbReference type="ARBA" id="ARBA00000085"/>
    </source>
</evidence>
<keyword evidence="7" id="KW-0479">Metal-binding</keyword>
<dbReference type="Pfam" id="PF02518">
    <property type="entry name" value="HATPase_c"/>
    <property type="match status" value="1"/>
</dbReference>
<dbReference type="InterPro" id="IPR003594">
    <property type="entry name" value="HATPase_dom"/>
</dbReference>
<proteinExistence type="predicted"/>
<evidence type="ECO:0000313" key="20">
    <source>
        <dbReference type="Proteomes" id="UP000315751"/>
    </source>
</evidence>
<dbReference type="CDD" id="cd16917">
    <property type="entry name" value="HATPase_UhpB-NarQ-NarX-like"/>
    <property type="match status" value="1"/>
</dbReference>
<evidence type="ECO:0000256" key="16">
    <source>
        <dbReference type="ARBA" id="ARBA00030800"/>
    </source>
</evidence>